<proteinExistence type="inferred from homology"/>
<sequence length="110" mass="12772">DRVRYELEFVSDPTKSNEAAMHPTEVFVPQLQYPRGYTVEISEGHFSVQSHDGWDIVSYLHDPAKANHWLVVTSKDLSIEKRRRARIVRRRIMMAPLVALGVYVLYLIFG</sequence>
<dbReference type="AlphaFoldDB" id="A0A8T0YBG0"/>
<dbReference type="EMBL" id="RCMG01000749">
    <property type="protein sequence ID" value="KAG2849514.1"/>
    <property type="molecule type" value="Genomic_DNA"/>
</dbReference>
<name>A0A8T0YBG0_9STRA</name>
<dbReference type="GO" id="GO:1901135">
    <property type="term" value="P:carbohydrate derivative metabolic process"/>
    <property type="evidence" value="ECO:0007669"/>
    <property type="project" value="UniProtKB-ARBA"/>
</dbReference>
<dbReference type="InterPro" id="IPR052066">
    <property type="entry name" value="Glycosphingolipid_Hydrolases"/>
</dbReference>
<keyword evidence="3" id="KW-0326">Glycosidase</keyword>
<comment type="similarity">
    <text evidence="1">Belongs to the glycosyl hydrolase 5 (cellulase A) family.</text>
</comment>
<evidence type="ECO:0000313" key="7">
    <source>
        <dbReference type="Proteomes" id="UP000735874"/>
    </source>
</evidence>
<dbReference type="InterPro" id="IPR013780">
    <property type="entry name" value="Glyco_hydro_b"/>
</dbReference>
<dbReference type="VEuPathDB" id="FungiDB:PC110_g2771"/>
<evidence type="ECO:0000259" key="5">
    <source>
        <dbReference type="Pfam" id="PF18564"/>
    </source>
</evidence>
<keyword evidence="4" id="KW-0472">Membrane</keyword>
<accession>A0A8T0YBG0</accession>
<evidence type="ECO:0000256" key="1">
    <source>
        <dbReference type="ARBA" id="ARBA00005641"/>
    </source>
</evidence>
<feature type="non-terminal residue" evidence="6">
    <location>
        <position position="1"/>
    </location>
</feature>
<evidence type="ECO:0000313" key="6">
    <source>
        <dbReference type="EMBL" id="KAG2849514.1"/>
    </source>
</evidence>
<dbReference type="PANTHER" id="PTHR31308">
    <property type="match status" value="1"/>
</dbReference>
<keyword evidence="4" id="KW-0812">Transmembrane</keyword>
<dbReference type="Gene3D" id="2.60.40.1180">
    <property type="entry name" value="Golgi alpha-mannosidase II"/>
    <property type="match status" value="1"/>
</dbReference>
<keyword evidence="4" id="KW-1133">Transmembrane helix</keyword>
<dbReference type="Proteomes" id="UP000735874">
    <property type="component" value="Unassembled WGS sequence"/>
</dbReference>
<evidence type="ECO:0000256" key="4">
    <source>
        <dbReference type="SAM" id="Phobius"/>
    </source>
</evidence>
<dbReference type="InterPro" id="IPR041036">
    <property type="entry name" value="GH5_C"/>
</dbReference>
<evidence type="ECO:0000256" key="2">
    <source>
        <dbReference type="ARBA" id="ARBA00022801"/>
    </source>
</evidence>
<gene>
    <name evidence="6" type="ORF">PC113_g17393</name>
</gene>
<dbReference type="Pfam" id="PF18564">
    <property type="entry name" value="Glyco_hydro_5_C"/>
    <property type="match status" value="1"/>
</dbReference>
<evidence type="ECO:0000256" key="3">
    <source>
        <dbReference type="ARBA" id="ARBA00023295"/>
    </source>
</evidence>
<feature type="transmembrane region" description="Helical" evidence="4">
    <location>
        <begin position="92"/>
        <end position="109"/>
    </location>
</feature>
<organism evidence="6 7">
    <name type="scientific">Phytophthora cactorum</name>
    <dbReference type="NCBI Taxonomy" id="29920"/>
    <lineage>
        <taxon>Eukaryota</taxon>
        <taxon>Sar</taxon>
        <taxon>Stramenopiles</taxon>
        <taxon>Oomycota</taxon>
        <taxon>Peronosporomycetes</taxon>
        <taxon>Peronosporales</taxon>
        <taxon>Peronosporaceae</taxon>
        <taxon>Phytophthora</taxon>
    </lineage>
</organism>
<protein>
    <recommendedName>
        <fullName evidence="5">Glycoside hydrolase family 5 C-terminal domain-containing protein</fullName>
    </recommendedName>
</protein>
<dbReference type="PANTHER" id="PTHR31308:SF5">
    <property type="entry name" value="ERGOSTERYL-BETA-GLUCOSIDASE"/>
    <property type="match status" value="1"/>
</dbReference>
<dbReference type="GO" id="GO:0008422">
    <property type="term" value="F:beta-glucosidase activity"/>
    <property type="evidence" value="ECO:0007669"/>
    <property type="project" value="TreeGrafter"/>
</dbReference>
<feature type="domain" description="Glycoside hydrolase family 5 C-terminal" evidence="5">
    <location>
        <begin position="3"/>
        <end position="72"/>
    </location>
</feature>
<comment type="caution">
    <text evidence="6">The sequence shown here is derived from an EMBL/GenBank/DDBJ whole genome shotgun (WGS) entry which is preliminary data.</text>
</comment>
<reference evidence="6" key="1">
    <citation type="submission" date="2018-10" db="EMBL/GenBank/DDBJ databases">
        <title>Effector identification in a new, highly contiguous assembly of the strawberry crown rot pathogen Phytophthora cactorum.</title>
        <authorList>
            <person name="Armitage A.D."/>
            <person name="Nellist C.F."/>
            <person name="Bates H."/>
            <person name="Vickerstaff R.J."/>
            <person name="Harrison R.J."/>
        </authorList>
    </citation>
    <scope>NUCLEOTIDE SEQUENCE</scope>
    <source>
        <strain evidence="6">15-7</strain>
    </source>
</reference>
<keyword evidence="2" id="KW-0378">Hydrolase</keyword>